<organism evidence="1 2">
    <name type="scientific">Araneus ventricosus</name>
    <name type="common">Orbweaver spider</name>
    <name type="synonym">Epeira ventricosa</name>
    <dbReference type="NCBI Taxonomy" id="182803"/>
    <lineage>
        <taxon>Eukaryota</taxon>
        <taxon>Metazoa</taxon>
        <taxon>Ecdysozoa</taxon>
        <taxon>Arthropoda</taxon>
        <taxon>Chelicerata</taxon>
        <taxon>Arachnida</taxon>
        <taxon>Araneae</taxon>
        <taxon>Araneomorphae</taxon>
        <taxon>Entelegynae</taxon>
        <taxon>Araneoidea</taxon>
        <taxon>Araneidae</taxon>
        <taxon>Araneus</taxon>
    </lineage>
</organism>
<reference evidence="1 2" key="1">
    <citation type="journal article" date="2019" name="Sci. Rep.">
        <title>Orb-weaving spider Araneus ventricosus genome elucidates the spidroin gene catalogue.</title>
        <authorList>
            <person name="Kono N."/>
            <person name="Nakamura H."/>
            <person name="Ohtoshi R."/>
            <person name="Moran D.A.P."/>
            <person name="Shinohara A."/>
            <person name="Yoshida Y."/>
            <person name="Fujiwara M."/>
            <person name="Mori M."/>
            <person name="Tomita M."/>
            <person name="Arakawa K."/>
        </authorList>
    </citation>
    <scope>NUCLEOTIDE SEQUENCE [LARGE SCALE GENOMIC DNA]</scope>
</reference>
<gene>
    <name evidence="1" type="ORF">AVEN_231365_1</name>
</gene>
<proteinExistence type="predicted"/>
<evidence type="ECO:0000313" key="1">
    <source>
        <dbReference type="EMBL" id="GBM77016.1"/>
    </source>
</evidence>
<dbReference type="EMBL" id="BGPR01263006">
    <property type="protein sequence ID" value="GBM77016.1"/>
    <property type="molecule type" value="Genomic_DNA"/>
</dbReference>
<accession>A0A4Y2IJ84</accession>
<comment type="caution">
    <text evidence="1">The sequence shown here is derived from an EMBL/GenBank/DDBJ whole genome shotgun (WGS) entry which is preliminary data.</text>
</comment>
<name>A0A4Y2IJ84_ARAVE</name>
<evidence type="ECO:0000313" key="2">
    <source>
        <dbReference type="Proteomes" id="UP000499080"/>
    </source>
</evidence>
<dbReference type="Proteomes" id="UP000499080">
    <property type="component" value="Unassembled WGS sequence"/>
</dbReference>
<keyword evidence="2" id="KW-1185">Reference proteome</keyword>
<dbReference type="AlphaFoldDB" id="A0A4Y2IJ84"/>
<feature type="non-terminal residue" evidence="1">
    <location>
        <position position="1"/>
    </location>
</feature>
<sequence length="97" mass="10962">TTPIGGKSSQFQKDFDAVPEQNNFSQLEQCFVKSEQHQLTFDRPFLETIAFPPTLLMASRIFHPPSSKWVHHRPTPAGELKGINEVDEAGHSIRKFG</sequence>
<protein>
    <submittedName>
        <fullName evidence="1">Uncharacterized protein</fullName>
    </submittedName>
</protein>